<dbReference type="STRING" id="1219065.VPR01S_04_01950"/>
<sequence length="238" mass="27222">MDSFITINDSIANFYKENYPKLPKANIIKNATVYTGDVTYDGRLHDMAGLTRDQNILLYQGGFAKKRGLDILIESAQYLPDNWTLVMMGWGNYEDHLRKLAGEHTLKSDNRENPRIVFIPPAPHAELSLWTAGAAIGVIPYELFGLNHLYCTPNKLWEYPASGVPILCSGMLEMKYSVEKDDIGWVIPQVFTSTDISDVVNNLKLDTLHQKRSNCLEYIKKDNWSLYEKRLVNVYKEI</sequence>
<name>U2ZYS2_VIBPR</name>
<keyword evidence="3" id="KW-1185">Reference proteome</keyword>
<dbReference type="GO" id="GO:0016757">
    <property type="term" value="F:glycosyltransferase activity"/>
    <property type="evidence" value="ECO:0007669"/>
    <property type="project" value="InterPro"/>
</dbReference>
<reference evidence="2 3" key="1">
    <citation type="submission" date="2013-09" db="EMBL/GenBank/DDBJ databases">
        <title>Whole genome shotgun sequence of Vibrio proteolyticus NBRC 13287.</title>
        <authorList>
            <person name="Isaki S."/>
            <person name="Hosoyama A."/>
            <person name="Numata M."/>
            <person name="Hashimoto M."/>
            <person name="Hosoyama Y."/>
            <person name="Tsuchikane K."/>
            <person name="Noguchi M."/>
            <person name="Hirakata S."/>
            <person name="Ichikawa N."/>
            <person name="Ohji S."/>
            <person name="Yamazoe A."/>
            <person name="Fujita N."/>
        </authorList>
    </citation>
    <scope>NUCLEOTIDE SEQUENCE [LARGE SCALE GENOMIC DNA]</scope>
    <source>
        <strain evidence="2 3">NBRC 13287</strain>
    </source>
</reference>
<dbReference type="SUPFAM" id="SSF53756">
    <property type="entry name" value="UDP-Glycosyltransferase/glycogen phosphorylase"/>
    <property type="match status" value="1"/>
</dbReference>
<dbReference type="InterPro" id="IPR001296">
    <property type="entry name" value="Glyco_trans_1"/>
</dbReference>
<evidence type="ECO:0000313" key="2">
    <source>
        <dbReference type="EMBL" id="GAD66590.1"/>
    </source>
</evidence>
<dbReference type="AlphaFoldDB" id="U2ZYS2"/>
<evidence type="ECO:0000313" key="3">
    <source>
        <dbReference type="Proteomes" id="UP000016570"/>
    </source>
</evidence>
<dbReference type="EMBL" id="BATJ01000004">
    <property type="protein sequence ID" value="GAD66590.1"/>
    <property type="molecule type" value="Genomic_DNA"/>
</dbReference>
<evidence type="ECO:0000259" key="1">
    <source>
        <dbReference type="Pfam" id="PF00534"/>
    </source>
</evidence>
<dbReference type="Proteomes" id="UP000016570">
    <property type="component" value="Unassembled WGS sequence"/>
</dbReference>
<dbReference type="RefSeq" id="WP_021704570.1">
    <property type="nucleotide sequence ID" value="NZ_BATJ01000004.1"/>
</dbReference>
<organism evidence="2 3">
    <name type="scientific">Vibrio proteolyticus NBRC 13287</name>
    <dbReference type="NCBI Taxonomy" id="1219065"/>
    <lineage>
        <taxon>Bacteria</taxon>
        <taxon>Pseudomonadati</taxon>
        <taxon>Pseudomonadota</taxon>
        <taxon>Gammaproteobacteria</taxon>
        <taxon>Vibrionales</taxon>
        <taxon>Vibrionaceae</taxon>
        <taxon>Vibrio</taxon>
    </lineage>
</organism>
<gene>
    <name evidence="2" type="ORF">VPR01S_04_01950</name>
</gene>
<dbReference type="Gene3D" id="3.40.50.2000">
    <property type="entry name" value="Glycogen Phosphorylase B"/>
    <property type="match status" value="1"/>
</dbReference>
<comment type="caution">
    <text evidence="2">The sequence shown here is derived from an EMBL/GenBank/DDBJ whole genome shotgun (WGS) entry which is preliminary data.</text>
</comment>
<accession>U2ZYS2</accession>
<feature type="domain" description="Glycosyl transferase family 1" evidence="1">
    <location>
        <begin position="51"/>
        <end position="221"/>
    </location>
</feature>
<dbReference type="eggNOG" id="COG0438">
    <property type="taxonomic scope" value="Bacteria"/>
</dbReference>
<dbReference type="Pfam" id="PF00534">
    <property type="entry name" value="Glycos_transf_1"/>
    <property type="match status" value="1"/>
</dbReference>
<protein>
    <recommendedName>
        <fullName evidence="1">Glycosyl transferase family 1 domain-containing protein</fullName>
    </recommendedName>
</protein>
<proteinExistence type="predicted"/>